<comment type="subunit">
    <text evidence="4 8">Homotetramer.</text>
</comment>
<evidence type="ECO:0000256" key="6">
    <source>
        <dbReference type="ARBA" id="ARBA00022801"/>
    </source>
</evidence>
<dbReference type="PANTHER" id="PTHR10395:SF7">
    <property type="entry name" value="5-HYDROXYISOURATE HYDROLASE"/>
    <property type="match status" value="1"/>
</dbReference>
<dbReference type="SMART" id="SM00095">
    <property type="entry name" value="TR_THY"/>
    <property type="match status" value="1"/>
</dbReference>
<proteinExistence type="inferred from homology"/>
<keyword evidence="5 8" id="KW-0659">Purine metabolism</keyword>
<protein>
    <recommendedName>
        <fullName evidence="8">5-hydroxyisourate hydrolase</fullName>
        <shortName evidence="8">HIU hydrolase</shortName>
        <shortName evidence="8">HIUHase</shortName>
        <ecNumber evidence="8">3.5.2.17</ecNumber>
    </recommendedName>
</protein>
<feature type="domain" description="Transthyretin/hydroxyisourate hydrolase" evidence="9">
    <location>
        <begin position="1"/>
        <end position="112"/>
    </location>
</feature>
<dbReference type="NCBIfam" id="TIGR02962">
    <property type="entry name" value="hdxy_isourate"/>
    <property type="match status" value="1"/>
</dbReference>
<dbReference type="PRINTS" id="PR00189">
    <property type="entry name" value="TRNSTHYRETIN"/>
</dbReference>
<dbReference type="PhylomeDB" id="B4LMS4"/>
<reference evidence="10 11" key="1">
    <citation type="journal article" date="2007" name="Nature">
        <title>Evolution of genes and genomes on the Drosophila phylogeny.</title>
        <authorList>
            <consortium name="Drosophila 12 Genomes Consortium"/>
            <person name="Clark A.G."/>
            <person name="Eisen M.B."/>
            <person name="Smith D.R."/>
            <person name="Bergman C.M."/>
            <person name="Oliver B."/>
            <person name="Markow T.A."/>
            <person name="Kaufman T.C."/>
            <person name="Kellis M."/>
            <person name="Gelbart W."/>
            <person name="Iyer V.N."/>
            <person name="Pollard D.A."/>
            <person name="Sackton T.B."/>
            <person name="Larracuente A.M."/>
            <person name="Singh N.D."/>
            <person name="Abad J.P."/>
            <person name="Abt D.N."/>
            <person name="Adryan B."/>
            <person name="Aguade M."/>
            <person name="Akashi H."/>
            <person name="Anderson W.W."/>
            <person name="Aquadro C.F."/>
            <person name="Ardell D.H."/>
            <person name="Arguello R."/>
            <person name="Artieri C.G."/>
            <person name="Barbash D.A."/>
            <person name="Barker D."/>
            <person name="Barsanti P."/>
            <person name="Batterham P."/>
            <person name="Batzoglou S."/>
            <person name="Begun D."/>
            <person name="Bhutkar A."/>
            <person name="Blanco E."/>
            <person name="Bosak S.A."/>
            <person name="Bradley R.K."/>
            <person name="Brand A.D."/>
            <person name="Brent M.R."/>
            <person name="Brooks A.N."/>
            <person name="Brown R.H."/>
            <person name="Butlin R.K."/>
            <person name="Caggese C."/>
            <person name="Calvi B.R."/>
            <person name="Bernardo de Carvalho A."/>
            <person name="Caspi A."/>
            <person name="Castrezana S."/>
            <person name="Celniker S.E."/>
            <person name="Chang J.L."/>
            <person name="Chapple C."/>
            <person name="Chatterji S."/>
            <person name="Chinwalla A."/>
            <person name="Civetta A."/>
            <person name="Clifton S.W."/>
            <person name="Comeron J.M."/>
            <person name="Costello J.C."/>
            <person name="Coyne J.A."/>
            <person name="Daub J."/>
            <person name="David R.G."/>
            <person name="Delcher A.L."/>
            <person name="Delehaunty K."/>
            <person name="Do C.B."/>
            <person name="Ebling H."/>
            <person name="Edwards K."/>
            <person name="Eickbush T."/>
            <person name="Evans J.D."/>
            <person name="Filipski A."/>
            <person name="Findeiss S."/>
            <person name="Freyhult E."/>
            <person name="Fulton L."/>
            <person name="Fulton R."/>
            <person name="Garcia A.C."/>
            <person name="Gardiner A."/>
            <person name="Garfield D.A."/>
            <person name="Garvin B.E."/>
            <person name="Gibson G."/>
            <person name="Gilbert D."/>
            <person name="Gnerre S."/>
            <person name="Godfrey J."/>
            <person name="Good R."/>
            <person name="Gotea V."/>
            <person name="Gravely B."/>
            <person name="Greenberg A.J."/>
            <person name="Griffiths-Jones S."/>
            <person name="Gross S."/>
            <person name="Guigo R."/>
            <person name="Gustafson E.A."/>
            <person name="Haerty W."/>
            <person name="Hahn M.W."/>
            <person name="Halligan D.L."/>
            <person name="Halpern A.L."/>
            <person name="Halter G.M."/>
            <person name="Han M.V."/>
            <person name="Heger A."/>
            <person name="Hillier L."/>
            <person name="Hinrichs A.S."/>
            <person name="Holmes I."/>
            <person name="Hoskins R.A."/>
            <person name="Hubisz M.J."/>
            <person name="Hultmark D."/>
            <person name="Huntley M.A."/>
            <person name="Jaffe D.B."/>
            <person name="Jagadeeshan S."/>
            <person name="Jeck W.R."/>
            <person name="Johnson J."/>
            <person name="Jones C.D."/>
            <person name="Jordan W.C."/>
            <person name="Karpen G.H."/>
            <person name="Kataoka E."/>
            <person name="Keightley P.D."/>
            <person name="Kheradpour P."/>
            <person name="Kirkness E.F."/>
            <person name="Koerich L.B."/>
            <person name="Kristiansen K."/>
            <person name="Kudrna D."/>
            <person name="Kulathinal R.J."/>
            <person name="Kumar S."/>
            <person name="Kwok R."/>
            <person name="Lander E."/>
            <person name="Langley C.H."/>
            <person name="Lapoint R."/>
            <person name="Lazzaro B.P."/>
            <person name="Lee S.J."/>
            <person name="Levesque L."/>
            <person name="Li R."/>
            <person name="Lin C.F."/>
            <person name="Lin M.F."/>
            <person name="Lindblad-Toh K."/>
            <person name="Llopart A."/>
            <person name="Long M."/>
            <person name="Low L."/>
            <person name="Lozovsky E."/>
            <person name="Lu J."/>
            <person name="Luo M."/>
            <person name="Machado C.A."/>
            <person name="Makalowski W."/>
            <person name="Marzo M."/>
            <person name="Matsuda M."/>
            <person name="Matzkin L."/>
            <person name="McAllister B."/>
            <person name="McBride C.S."/>
            <person name="McKernan B."/>
            <person name="McKernan K."/>
            <person name="Mendez-Lago M."/>
            <person name="Minx P."/>
            <person name="Mollenhauer M.U."/>
            <person name="Montooth K."/>
            <person name="Mount S.M."/>
            <person name="Mu X."/>
            <person name="Myers E."/>
            <person name="Negre B."/>
            <person name="Newfeld S."/>
            <person name="Nielsen R."/>
            <person name="Noor M.A."/>
            <person name="O'Grady P."/>
            <person name="Pachter L."/>
            <person name="Papaceit M."/>
            <person name="Parisi M.J."/>
            <person name="Parisi M."/>
            <person name="Parts L."/>
            <person name="Pedersen J.S."/>
            <person name="Pesole G."/>
            <person name="Phillippy A.M."/>
            <person name="Ponting C.P."/>
            <person name="Pop M."/>
            <person name="Porcelli D."/>
            <person name="Powell J.R."/>
            <person name="Prohaska S."/>
            <person name="Pruitt K."/>
            <person name="Puig M."/>
            <person name="Quesneville H."/>
            <person name="Ram K.R."/>
            <person name="Rand D."/>
            <person name="Rasmussen M.D."/>
            <person name="Reed L.K."/>
            <person name="Reenan R."/>
            <person name="Reily A."/>
            <person name="Remington K.A."/>
            <person name="Rieger T.T."/>
            <person name="Ritchie M.G."/>
            <person name="Robin C."/>
            <person name="Rogers Y.H."/>
            <person name="Rohde C."/>
            <person name="Rozas J."/>
            <person name="Rubenfield M.J."/>
            <person name="Ruiz A."/>
            <person name="Russo S."/>
            <person name="Salzberg S.L."/>
            <person name="Sanchez-Gracia A."/>
            <person name="Saranga D.J."/>
            <person name="Sato H."/>
            <person name="Schaeffer S.W."/>
            <person name="Schatz M.C."/>
            <person name="Schlenke T."/>
            <person name="Schwartz R."/>
            <person name="Segarra C."/>
            <person name="Singh R.S."/>
            <person name="Sirot L."/>
            <person name="Sirota M."/>
            <person name="Sisneros N.B."/>
            <person name="Smith C.D."/>
            <person name="Smith T.F."/>
            <person name="Spieth J."/>
            <person name="Stage D.E."/>
            <person name="Stark A."/>
            <person name="Stephan W."/>
            <person name="Strausberg R.L."/>
            <person name="Strempel S."/>
            <person name="Sturgill D."/>
            <person name="Sutton G."/>
            <person name="Sutton G.G."/>
            <person name="Tao W."/>
            <person name="Teichmann S."/>
            <person name="Tobari Y.N."/>
            <person name="Tomimura Y."/>
            <person name="Tsolas J.M."/>
            <person name="Valente V.L."/>
            <person name="Venter E."/>
            <person name="Venter J.C."/>
            <person name="Vicario S."/>
            <person name="Vieira F.G."/>
            <person name="Vilella A.J."/>
            <person name="Villasante A."/>
            <person name="Walenz B."/>
            <person name="Wang J."/>
            <person name="Wasserman M."/>
            <person name="Watts T."/>
            <person name="Wilson D."/>
            <person name="Wilson R.K."/>
            <person name="Wing R.A."/>
            <person name="Wolfner M.F."/>
            <person name="Wong A."/>
            <person name="Wong G.K."/>
            <person name="Wu C.I."/>
            <person name="Wu G."/>
            <person name="Yamamoto D."/>
            <person name="Yang H.P."/>
            <person name="Yang S.P."/>
            <person name="Yorke J.A."/>
            <person name="Yoshida K."/>
            <person name="Zdobnov E."/>
            <person name="Zhang P."/>
            <person name="Zhang Y."/>
            <person name="Zimin A.V."/>
            <person name="Baldwin J."/>
            <person name="Abdouelleil A."/>
            <person name="Abdulkadir J."/>
            <person name="Abebe A."/>
            <person name="Abera B."/>
            <person name="Abreu J."/>
            <person name="Acer S.C."/>
            <person name="Aftuck L."/>
            <person name="Alexander A."/>
            <person name="An P."/>
            <person name="Anderson E."/>
            <person name="Anderson S."/>
            <person name="Arachi H."/>
            <person name="Azer M."/>
            <person name="Bachantsang P."/>
            <person name="Barry A."/>
            <person name="Bayul T."/>
            <person name="Berlin A."/>
            <person name="Bessette D."/>
            <person name="Bloom T."/>
            <person name="Blye J."/>
            <person name="Boguslavskiy L."/>
            <person name="Bonnet C."/>
            <person name="Boukhgalter B."/>
            <person name="Bourzgui I."/>
            <person name="Brown A."/>
            <person name="Cahill P."/>
            <person name="Channer S."/>
            <person name="Cheshatsang Y."/>
            <person name="Chuda L."/>
            <person name="Citroen M."/>
            <person name="Collymore A."/>
            <person name="Cooke P."/>
            <person name="Costello M."/>
            <person name="D'Aco K."/>
            <person name="Daza R."/>
            <person name="De Haan G."/>
            <person name="DeGray S."/>
            <person name="DeMaso C."/>
            <person name="Dhargay N."/>
            <person name="Dooley K."/>
            <person name="Dooley E."/>
            <person name="Doricent M."/>
            <person name="Dorje P."/>
            <person name="Dorjee K."/>
            <person name="Dupes A."/>
            <person name="Elong R."/>
            <person name="Falk J."/>
            <person name="Farina A."/>
            <person name="Faro S."/>
            <person name="Ferguson D."/>
            <person name="Fisher S."/>
            <person name="Foley C.D."/>
            <person name="Franke A."/>
            <person name="Friedrich D."/>
            <person name="Gadbois L."/>
            <person name="Gearin G."/>
            <person name="Gearin C.R."/>
            <person name="Giannoukos G."/>
            <person name="Goode T."/>
            <person name="Graham J."/>
            <person name="Grandbois E."/>
            <person name="Grewal S."/>
            <person name="Gyaltsen K."/>
            <person name="Hafez N."/>
            <person name="Hagos B."/>
            <person name="Hall J."/>
            <person name="Henson C."/>
            <person name="Hollinger A."/>
            <person name="Honan T."/>
            <person name="Huard M.D."/>
            <person name="Hughes L."/>
            <person name="Hurhula B."/>
            <person name="Husby M.E."/>
            <person name="Kamat A."/>
            <person name="Kanga B."/>
            <person name="Kashin S."/>
            <person name="Khazanovich D."/>
            <person name="Kisner P."/>
            <person name="Lance K."/>
            <person name="Lara M."/>
            <person name="Lee W."/>
            <person name="Lennon N."/>
            <person name="Letendre F."/>
            <person name="LeVine R."/>
            <person name="Lipovsky A."/>
            <person name="Liu X."/>
            <person name="Liu J."/>
            <person name="Liu S."/>
            <person name="Lokyitsang T."/>
            <person name="Lokyitsang Y."/>
            <person name="Lubonja R."/>
            <person name="Lui A."/>
            <person name="MacDonald P."/>
            <person name="Magnisalis V."/>
            <person name="Maru K."/>
            <person name="Matthews C."/>
            <person name="McCusker W."/>
            <person name="McDonough S."/>
            <person name="Mehta T."/>
            <person name="Meldrim J."/>
            <person name="Meneus L."/>
            <person name="Mihai O."/>
            <person name="Mihalev A."/>
            <person name="Mihova T."/>
            <person name="Mittelman R."/>
            <person name="Mlenga V."/>
            <person name="Montmayeur A."/>
            <person name="Mulrain L."/>
            <person name="Navidi A."/>
            <person name="Naylor J."/>
            <person name="Negash T."/>
            <person name="Nguyen T."/>
            <person name="Nguyen N."/>
            <person name="Nicol R."/>
            <person name="Norbu C."/>
            <person name="Norbu N."/>
            <person name="Novod N."/>
            <person name="O'Neill B."/>
            <person name="Osman S."/>
            <person name="Markiewicz E."/>
            <person name="Oyono O.L."/>
            <person name="Patti C."/>
            <person name="Phunkhang P."/>
            <person name="Pierre F."/>
            <person name="Priest M."/>
            <person name="Raghuraman S."/>
            <person name="Rege F."/>
            <person name="Reyes R."/>
            <person name="Rise C."/>
            <person name="Rogov P."/>
            <person name="Ross K."/>
            <person name="Ryan E."/>
            <person name="Settipalli S."/>
            <person name="Shea T."/>
            <person name="Sherpa N."/>
            <person name="Shi L."/>
            <person name="Shih D."/>
            <person name="Sparrow T."/>
            <person name="Spaulding J."/>
            <person name="Stalker J."/>
            <person name="Stange-Thomann N."/>
            <person name="Stavropoulos S."/>
            <person name="Stone C."/>
            <person name="Strader C."/>
            <person name="Tesfaye S."/>
            <person name="Thomson T."/>
            <person name="Thoulutsang Y."/>
            <person name="Thoulutsang D."/>
            <person name="Topham K."/>
            <person name="Topping I."/>
            <person name="Tsamla T."/>
            <person name="Vassiliev H."/>
            <person name="Vo A."/>
            <person name="Wangchuk T."/>
            <person name="Wangdi T."/>
            <person name="Weiand M."/>
            <person name="Wilkinson J."/>
            <person name="Wilson A."/>
            <person name="Yadav S."/>
            <person name="Young G."/>
            <person name="Yu Q."/>
            <person name="Zembek L."/>
            <person name="Zhong D."/>
            <person name="Zimmer A."/>
            <person name="Zwirko Z."/>
            <person name="Jaffe D.B."/>
            <person name="Alvarez P."/>
            <person name="Brockman W."/>
            <person name="Butler J."/>
            <person name="Chin C."/>
            <person name="Gnerre S."/>
            <person name="Grabherr M."/>
            <person name="Kleber M."/>
            <person name="Mauceli E."/>
            <person name="MacCallum I."/>
        </authorList>
    </citation>
    <scope>NUCLEOTIDE SEQUENCE [LARGE SCALE GENOMIC DNA]</scope>
    <source>
        <strain evidence="11">Tucson 15010-1051.87</strain>
    </source>
</reference>
<dbReference type="eggNOG" id="KOG3006">
    <property type="taxonomic scope" value="Eukaryota"/>
</dbReference>
<dbReference type="EMBL" id="CH940648">
    <property type="protein sequence ID" value="EDW61015.1"/>
    <property type="molecule type" value="Genomic_DNA"/>
</dbReference>
<dbReference type="SUPFAM" id="SSF49472">
    <property type="entry name" value="Transthyretin (synonym: prealbumin)"/>
    <property type="match status" value="1"/>
</dbReference>
<dbReference type="FunCoup" id="B4LMS4">
    <property type="interactions" value="92"/>
</dbReference>
<evidence type="ECO:0000256" key="5">
    <source>
        <dbReference type="ARBA" id="ARBA00022631"/>
    </source>
</evidence>
<comment type="similarity">
    <text evidence="3 8">Belongs to the transthyretin family. 5-hydroxyisourate hydrolase subfamily.</text>
</comment>
<comment type="function">
    <text evidence="2">Catalyzes the hydrolysis of 5-hydroxyisourate (HIU) to 2-oxo-4-hydroxy-4-carboxy-5-ureidoimidazoline (OHCU).</text>
</comment>
<dbReference type="Proteomes" id="UP000008792">
    <property type="component" value="Unassembled WGS sequence"/>
</dbReference>
<dbReference type="AlphaFoldDB" id="B4LMS4"/>
<evidence type="ECO:0000256" key="1">
    <source>
        <dbReference type="ARBA" id="ARBA00001043"/>
    </source>
</evidence>
<sequence length="113" mass="12799">MNTRKLSTHVLNTSTGKAAANIRITTYRLEESQEWKALRPSETNADGRCQLLDQADFSKGIYKLTFHVGAYFAAQNIKTFYPAVELIVDCSEEQNYHVPLLLSPYGYSTYRGT</sequence>
<dbReference type="PANTHER" id="PTHR10395">
    <property type="entry name" value="URICASE AND TRANSTHYRETIN-RELATED"/>
    <property type="match status" value="1"/>
</dbReference>
<dbReference type="InterPro" id="IPR023419">
    <property type="entry name" value="Transthyretin_CS"/>
</dbReference>
<feature type="binding site" evidence="7">
    <location>
        <position position="110"/>
    </location>
    <ligand>
        <name>substrate</name>
    </ligand>
</feature>
<dbReference type="GO" id="GO:0006144">
    <property type="term" value="P:purine nucleobase metabolic process"/>
    <property type="evidence" value="ECO:0007669"/>
    <property type="project" value="UniProtKB-KW"/>
</dbReference>
<keyword evidence="11" id="KW-1185">Reference proteome</keyword>
<feature type="binding site" evidence="7">
    <location>
        <position position="48"/>
    </location>
    <ligand>
        <name>substrate</name>
    </ligand>
</feature>
<dbReference type="InterPro" id="IPR000895">
    <property type="entry name" value="Transthyretin/HIU_hydrolase"/>
</dbReference>
<dbReference type="CDD" id="cd05822">
    <property type="entry name" value="TLP_HIUase"/>
    <property type="match status" value="1"/>
</dbReference>
<evidence type="ECO:0000256" key="7">
    <source>
        <dbReference type="PIRSR" id="PIRSR600895-51"/>
    </source>
</evidence>
<organism evidence="10 11">
    <name type="scientific">Drosophila virilis</name>
    <name type="common">Fruit fly</name>
    <dbReference type="NCBI Taxonomy" id="7244"/>
    <lineage>
        <taxon>Eukaryota</taxon>
        <taxon>Metazoa</taxon>
        <taxon>Ecdysozoa</taxon>
        <taxon>Arthropoda</taxon>
        <taxon>Hexapoda</taxon>
        <taxon>Insecta</taxon>
        <taxon>Pterygota</taxon>
        <taxon>Neoptera</taxon>
        <taxon>Endopterygota</taxon>
        <taxon>Diptera</taxon>
        <taxon>Brachycera</taxon>
        <taxon>Muscomorpha</taxon>
        <taxon>Ephydroidea</taxon>
        <taxon>Drosophilidae</taxon>
        <taxon>Drosophila</taxon>
    </lineage>
</organism>
<evidence type="ECO:0000256" key="8">
    <source>
        <dbReference type="RuleBase" id="RU361270"/>
    </source>
</evidence>
<gene>
    <name evidence="10" type="primary">Dvir\GJ21797</name>
    <name evidence="10" type="ORF">Dvir_GJ21797</name>
</gene>
<dbReference type="InterPro" id="IPR036817">
    <property type="entry name" value="Transthyretin/HIU_hydrolase_sf"/>
</dbReference>
<dbReference type="PROSITE" id="PS00769">
    <property type="entry name" value="TRANSTHYRETIN_2"/>
    <property type="match status" value="1"/>
</dbReference>
<evidence type="ECO:0000256" key="4">
    <source>
        <dbReference type="ARBA" id="ARBA00011881"/>
    </source>
</evidence>
<dbReference type="Pfam" id="PF00576">
    <property type="entry name" value="Transthyretin"/>
    <property type="match status" value="1"/>
</dbReference>
<dbReference type="Gene3D" id="2.60.40.180">
    <property type="entry name" value="Transthyretin/hydroxyisourate hydrolase domain"/>
    <property type="match status" value="1"/>
</dbReference>
<evidence type="ECO:0000259" key="9">
    <source>
        <dbReference type="SMART" id="SM00095"/>
    </source>
</evidence>
<evidence type="ECO:0000313" key="11">
    <source>
        <dbReference type="Proteomes" id="UP000008792"/>
    </source>
</evidence>
<keyword evidence="6 8" id="KW-0378">Hydrolase</keyword>
<dbReference type="InterPro" id="IPR014306">
    <property type="entry name" value="Hydroxyisourate_hydrolase"/>
</dbReference>
<name>B4LMS4_DROVI</name>
<dbReference type="OMA" id="CSENQNY"/>
<accession>B4LMS4</accession>
<dbReference type="HOGENOM" id="CLU_115536_1_0_1"/>
<evidence type="ECO:0000256" key="3">
    <source>
        <dbReference type="ARBA" id="ARBA00009850"/>
    </source>
</evidence>
<dbReference type="OrthoDB" id="10265230at2759"/>
<dbReference type="InParanoid" id="B4LMS4"/>
<dbReference type="InterPro" id="IPR023416">
    <property type="entry name" value="Transthyretin/HIU_hydrolase_d"/>
</dbReference>
<feature type="binding site" evidence="7">
    <location>
        <position position="9"/>
    </location>
    <ligand>
        <name>substrate</name>
    </ligand>
</feature>
<dbReference type="EC" id="3.5.2.17" evidence="8"/>
<evidence type="ECO:0000256" key="2">
    <source>
        <dbReference type="ARBA" id="ARBA00002704"/>
    </source>
</evidence>
<dbReference type="KEGG" id="dvi:6626685"/>
<dbReference type="GO" id="GO:0033971">
    <property type="term" value="F:hydroxyisourate hydrolase activity"/>
    <property type="evidence" value="ECO:0007669"/>
    <property type="project" value="UniProtKB-EC"/>
</dbReference>
<evidence type="ECO:0000313" key="10">
    <source>
        <dbReference type="EMBL" id="EDW61015.1"/>
    </source>
</evidence>
<dbReference type="STRING" id="7244.B4LMS4"/>
<comment type="catalytic activity">
    <reaction evidence="1 8">
        <text>5-hydroxyisourate + H2O = 5-hydroxy-2-oxo-4-ureido-2,5-dihydro-1H-imidazole-5-carboxylate + H(+)</text>
        <dbReference type="Rhea" id="RHEA:23736"/>
        <dbReference type="ChEBI" id="CHEBI:15377"/>
        <dbReference type="ChEBI" id="CHEBI:15378"/>
        <dbReference type="ChEBI" id="CHEBI:18072"/>
        <dbReference type="ChEBI" id="CHEBI:58639"/>
        <dbReference type="EC" id="3.5.2.17"/>
    </reaction>
</comment>